<dbReference type="GO" id="GO:0003677">
    <property type="term" value="F:DNA binding"/>
    <property type="evidence" value="ECO:0007669"/>
    <property type="project" value="UniProtKB-KW"/>
</dbReference>
<name>A0A7U6BL88_SALER</name>
<dbReference type="RefSeq" id="WP_154808074.1">
    <property type="nucleotide sequence ID" value="NZ_CP030219.1"/>
</dbReference>
<dbReference type="EMBL" id="CP030219">
    <property type="protein sequence ID" value="AXD74401.1"/>
    <property type="molecule type" value="Genomic_DNA"/>
</dbReference>
<organism evidence="1 2">
    <name type="scientific">Salmonella enterica</name>
    <name type="common">Salmonella choleraesuis</name>
    <dbReference type="NCBI Taxonomy" id="28901"/>
    <lineage>
        <taxon>Bacteria</taxon>
        <taxon>Pseudomonadati</taxon>
        <taxon>Pseudomonadota</taxon>
        <taxon>Gammaproteobacteria</taxon>
        <taxon>Enterobacterales</taxon>
        <taxon>Enterobacteriaceae</taxon>
        <taxon>Salmonella</taxon>
    </lineage>
</organism>
<accession>A0A7U6BL88</accession>
<dbReference type="AlphaFoldDB" id="A0A7U6BL88"/>
<reference evidence="1 2" key="1">
    <citation type="submission" date="2018-06" db="EMBL/GenBank/DDBJ databases">
        <title>Completed Genome Sequences of 32 Strains from Various Serotypes of Salmonella enterica.</title>
        <authorList>
            <person name="Nash J.H.E."/>
            <person name="Robertson J."/>
            <person name="Bessonov K."/>
        </authorList>
    </citation>
    <scope>NUCLEOTIDE SEQUENCE [LARGE SCALE GENOMIC DNA]</scope>
    <source>
        <strain evidence="1 2">SA20021456</strain>
    </source>
</reference>
<proteinExistence type="predicted"/>
<sequence length="101" mass="11728">MNKWKRSEILIIRQCAGTMKVANIGQLIGRTDGAVRAKARELHISLRLRGDYHQSAKYRQSDIEQARDLHQKGMKRRDIAGMLKMPVSQVNQYVYFDRRVG</sequence>
<protein>
    <submittedName>
        <fullName evidence="1">DNA-binding protein</fullName>
    </submittedName>
</protein>
<dbReference type="Proteomes" id="UP000251994">
    <property type="component" value="Chromosome"/>
</dbReference>
<keyword evidence="1" id="KW-0238">DNA-binding</keyword>
<gene>
    <name evidence="1" type="ORF">CHC34_11415</name>
</gene>
<evidence type="ECO:0000313" key="2">
    <source>
        <dbReference type="Proteomes" id="UP000251994"/>
    </source>
</evidence>
<evidence type="ECO:0000313" key="1">
    <source>
        <dbReference type="EMBL" id="AXD74401.1"/>
    </source>
</evidence>